<accession>A0A5J4YSF0</accession>
<sequence>MSTNMARCCWRALPPLHARRFYASGRQVRAPLALNPILSETAQGFEGAGHKLWSAFDGVSEVEDVVRKKRTKVRGLDGVAKWLAEIKIAFKYYRFDVIGFTRTRVMTAGLDCREAYAVACRLLLGQSQETNAFVFSGLSSRDWNALNRQYDIDHFGKAIRAALEAEFAATPPRATMENSVRLFLLPLVRFKNGVRLLRSPSQSATSAKSRKAKRPWASFPASAWWRQDAVIRDWMLHAPVTQFDMRSLVKCMSLVLFLLKPVNAYIRRDRVICQFLQRWTDAFQEAASQGRGEDVRVTYLIECARAYRALSRAEPRVNPAIMLLSRTVKKQGTVFDEFMLNTSSAMKDLVTACLTRFAQRPHRDHDPEEVFILRRFESGFIRTEREWAGHPRSLVHLLEALGWREEWKRRWNVPAVFQWSKWFWRKLCVSLEQALSRSTSRRLLLDVLASFWRLPHQKELHEIETYWVVVNRWHTKFEELVGKLSASDVCTSLEHLTSMRGLFGEPNVQIWHQQIIANGALSQLELDHLLLVSQFWRRYDVQVDKECTLEWLDAVRKYSAAPGGELAAQTSEFLSLPQLKVVLDALPALDASAVETRAPWLGRMVEGTLYSDTQGLAIGKPFRFVQLTKALTSYADCIPYTEEIWKTLFELHSGRFSKTYIHELLEILESAQKKADTGLERDRVHAGKASVLKRWKAFVRAYLKKASMMDELLAKRPLIDNGKSNSQAHDSDGQ</sequence>
<name>A0A5J4YSF0_PORPP</name>
<dbReference type="AlphaFoldDB" id="A0A5J4YSF0"/>
<dbReference type="EMBL" id="VRMN01000006">
    <property type="protein sequence ID" value="KAA8493772.1"/>
    <property type="molecule type" value="Genomic_DNA"/>
</dbReference>
<reference evidence="2" key="1">
    <citation type="journal article" date="2019" name="Nat. Commun.">
        <title>Expansion of phycobilisome linker gene families in mesophilic red algae.</title>
        <authorList>
            <person name="Lee J."/>
            <person name="Kim D."/>
            <person name="Bhattacharya D."/>
            <person name="Yoon H.S."/>
        </authorList>
    </citation>
    <scope>NUCLEOTIDE SEQUENCE [LARGE SCALE GENOMIC DNA]</scope>
    <source>
        <strain evidence="2">CCMP 1328</strain>
    </source>
</reference>
<evidence type="ECO:0000313" key="2">
    <source>
        <dbReference type="Proteomes" id="UP000324585"/>
    </source>
</evidence>
<evidence type="ECO:0000313" key="1">
    <source>
        <dbReference type="EMBL" id="KAA8493772.1"/>
    </source>
</evidence>
<dbReference type="Proteomes" id="UP000324585">
    <property type="component" value="Unassembled WGS sequence"/>
</dbReference>
<protein>
    <submittedName>
        <fullName evidence="1">Uncharacterized protein</fullName>
    </submittedName>
</protein>
<keyword evidence="2" id="KW-1185">Reference proteome</keyword>
<gene>
    <name evidence="1" type="ORF">FVE85_4909</name>
</gene>
<comment type="caution">
    <text evidence="1">The sequence shown here is derived from an EMBL/GenBank/DDBJ whole genome shotgun (WGS) entry which is preliminary data.</text>
</comment>
<organism evidence="1 2">
    <name type="scientific">Porphyridium purpureum</name>
    <name type="common">Red alga</name>
    <name type="synonym">Porphyridium cruentum</name>
    <dbReference type="NCBI Taxonomy" id="35688"/>
    <lineage>
        <taxon>Eukaryota</taxon>
        <taxon>Rhodophyta</taxon>
        <taxon>Bangiophyceae</taxon>
        <taxon>Porphyridiales</taxon>
        <taxon>Porphyridiaceae</taxon>
        <taxon>Porphyridium</taxon>
    </lineage>
</organism>
<proteinExistence type="predicted"/>